<dbReference type="RefSeq" id="WP_104230328.1">
    <property type="nucleotide sequence ID" value="NZ_PSNW01000005.1"/>
</dbReference>
<dbReference type="Proteomes" id="UP000238220">
    <property type="component" value="Unassembled WGS sequence"/>
</dbReference>
<dbReference type="PROSITE" id="PS00108">
    <property type="entry name" value="PROTEIN_KINASE_ST"/>
    <property type="match status" value="1"/>
</dbReference>
<keyword evidence="2 5" id="KW-0547">Nucleotide-binding</keyword>
<dbReference type="EMBL" id="PSNW01000005">
    <property type="protein sequence ID" value="PPE73813.1"/>
    <property type="molecule type" value="Genomic_DNA"/>
</dbReference>
<dbReference type="GO" id="GO:0005524">
    <property type="term" value="F:ATP binding"/>
    <property type="evidence" value="ECO:0007669"/>
    <property type="project" value="UniProtKB-UniRule"/>
</dbReference>
<proteinExistence type="predicted"/>
<dbReference type="OrthoDB" id="9801841at2"/>
<dbReference type="InterPro" id="IPR017441">
    <property type="entry name" value="Protein_kinase_ATP_BS"/>
</dbReference>
<name>A0A2S5TFP9_9GAMM</name>
<feature type="transmembrane region" description="Helical" evidence="6">
    <location>
        <begin position="360"/>
        <end position="379"/>
    </location>
</feature>
<protein>
    <submittedName>
        <fullName evidence="8">Serine/threonine protein kinase</fullName>
    </submittedName>
</protein>
<feature type="binding site" evidence="5">
    <location>
        <position position="41"/>
    </location>
    <ligand>
        <name>ATP</name>
        <dbReference type="ChEBI" id="CHEBI:30616"/>
    </ligand>
</feature>
<sequence>MTGAPIAQLGRYQVVRELGRGAMGVVYEARDPLLDRTVAVKTILLPGDAAQRQAYETRFAEEARAAARLAHAAIVTVYDFGREGDLAYMAMELLPGIDLRQRLAQSRLSLREVLTLAAEIAEGLAFAHDHGVEHRDIKPANIMLSRSGHAKIMDFGIASLRQPQLPAQGQGAGRVVVFGTPRYMSPEQVVGRPTDHRSDIFSLGSVIYEMLVGHPAFDAPDTRQLWHKIAVHSPPPPSTLMQDVPEVVDQIVERAMAKASAVRYQSARELAADLRACLTTLRKGFEPLRPVAEAVQPAAASVAAVPGAVTGVDAYWPLSPDFDSVTALYRCVATDPAQRPGQPGPRPPQGPDRLWRDADLRLAIAIGAAGLLASLALLFA</sequence>
<keyword evidence="6" id="KW-0812">Transmembrane</keyword>
<evidence type="ECO:0000313" key="8">
    <source>
        <dbReference type="EMBL" id="PPE73813.1"/>
    </source>
</evidence>
<dbReference type="GO" id="GO:0004674">
    <property type="term" value="F:protein serine/threonine kinase activity"/>
    <property type="evidence" value="ECO:0007669"/>
    <property type="project" value="UniProtKB-KW"/>
</dbReference>
<accession>A0A2S5TFP9</accession>
<keyword evidence="3 8" id="KW-0418">Kinase</keyword>
<evidence type="ECO:0000256" key="4">
    <source>
        <dbReference type="ARBA" id="ARBA00022840"/>
    </source>
</evidence>
<keyword evidence="9" id="KW-1185">Reference proteome</keyword>
<feature type="domain" description="Protein kinase" evidence="7">
    <location>
        <begin position="12"/>
        <end position="278"/>
    </location>
</feature>
<dbReference type="Pfam" id="PF00069">
    <property type="entry name" value="Pkinase"/>
    <property type="match status" value="1"/>
</dbReference>
<evidence type="ECO:0000256" key="5">
    <source>
        <dbReference type="PROSITE-ProRule" id="PRU10141"/>
    </source>
</evidence>
<keyword evidence="1" id="KW-0808">Transferase</keyword>
<dbReference type="PANTHER" id="PTHR43289:SF6">
    <property type="entry name" value="SERINE_THREONINE-PROTEIN KINASE NEKL-3"/>
    <property type="match status" value="1"/>
</dbReference>
<keyword evidence="4 5" id="KW-0067">ATP-binding</keyword>
<keyword evidence="8" id="KW-0723">Serine/threonine-protein kinase</keyword>
<keyword evidence="6" id="KW-1133">Transmembrane helix</keyword>
<dbReference type="InterPro" id="IPR000719">
    <property type="entry name" value="Prot_kinase_dom"/>
</dbReference>
<evidence type="ECO:0000256" key="6">
    <source>
        <dbReference type="SAM" id="Phobius"/>
    </source>
</evidence>
<dbReference type="SMART" id="SM00220">
    <property type="entry name" value="S_TKc"/>
    <property type="match status" value="1"/>
</dbReference>
<evidence type="ECO:0000256" key="1">
    <source>
        <dbReference type="ARBA" id="ARBA00022679"/>
    </source>
</evidence>
<dbReference type="PROSITE" id="PS50011">
    <property type="entry name" value="PROTEIN_KINASE_DOM"/>
    <property type="match status" value="1"/>
</dbReference>
<dbReference type="Gene3D" id="1.10.510.10">
    <property type="entry name" value="Transferase(Phosphotransferase) domain 1"/>
    <property type="match status" value="1"/>
</dbReference>
<evidence type="ECO:0000313" key="9">
    <source>
        <dbReference type="Proteomes" id="UP000238220"/>
    </source>
</evidence>
<keyword evidence="6" id="KW-0472">Membrane</keyword>
<evidence type="ECO:0000256" key="2">
    <source>
        <dbReference type="ARBA" id="ARBA00022741"/>
    </source>
</evidence>
<dbReference type="AlphaFoldDB" id="A0A2S5TFP9"/>
<dbReference type="InterPro" id="IPR008271">
    <property type="entry name" value="Ser/Thr_kinase_AS"/>
</dbReference>
<dbReference type="CDD" id="cd14014">
    <property type="entry name" value="STKc_PknB_like"/>
    <property type="match status" value="1"/>
</dbReference>
<dbReference type="Gene3D" id="3.30.200.20">
    <property type="entry name" value="Phosphorylase Kinase, domain 1"/>
    <property type="match status" value="1"/>
</dbReference>
<comment type="caution">
    <text evidence="8">The sequence shown here is derived from an EMBL/GenBank/DDBJ whole genome shotgun (WGS) entry which is preliminary data.</text>
</comment>
<dbReference type="PROSITE" id="PS00107">
    <property type="entry name" value="PROTEIN_KINASE_ATP"/>
    <property type="match status" value="1"/>
</dbReference>
<gene>
    <name evidence="8" type="ORF">C3942_10420</name>
</gene>
<reference evidence="8 9" key="1">
    <citation type="submission" date="2018-02" db="EMBL/GenBank/DDBJ databases">
        <title>Genome sequencing of Solimonas sp. HR-BB.</title>
        <authorList>
            <person name="Lee Y."/>
            <person name="Jeon C.O."/>
        </authorList>
    </citation>
    <scope>NUCLEOTIDE SEQUENCE [LARGE SCALE GENOMIC DNA]</scope>
    <source>
        <strain evidence="8 9">HR-BB</strain>
    </source>
</reference>
<dbReference type="InterPro" id="IPR011009">
    <property type="entry name" value="Kinase-like_dom_sf"/>
</dbReference>
<evidence type="ECO:0000259" key="7">
    <source>
        <dbReference type="PROSITE" id="PS50011"/>
    </source>
</evidence>
<dbReference type="SUPFAM" id="SSF56112">
    <property type="entry name" value="Protein kinase-like (PK-like)"/>
    <property type="match status" value="1"/>
</dbReference>
<organism evidence="8 9">
    <name type="scientific">Solimonas fluminis</name>
    <dbReference type="NCBI Taxonomy" id="2086571"/>
    <lineage>
        <taxon>Bacteria</taxon>
        <taxon>Pseudomonadati</taxon>
        <taxon>Pseudomonadota</taxon>
        <taxon>Gammaproteobacteria</taxon>
        <taxon>Nevskiales</taxon>
        <taxon>Nevskiaceae</taxon>
        <taxon>Solimonas</taxon>
    </lineage>
</organism>
<dbReference type="PANTHER" id="PTHR43289">
    <property type="entry name" value="MITOGEN-ACTIVATED PROTEIN KINASE KINASE KINASE 20-RELATED"/>
    <property type="match status" value="1"/>
</dbReference>
<evidence type="ECO:0000256" key="3">
    <source>
        <dbReference type="ARBA" id="ARBA00022777"/>
    </source>
</evidence>